<dbReference type="OrthoDB" id="3563548at2759"/>
<evidence type="ECO:0000313" key="2">
    <source>
        <dbReference type="Proteomes" id="UP000701801"/>
    </source>
</evidence>
<name>A0A9N9LJC3_9HELO</name>
<reference evidence="1" key="1">
    <citation type="submission" date="2021-07" db="EMBL/GenBank/DDBJ databases">
        <authorList>
            <person name="Durling M."/>
        </authorList>
    </citation>
    <scope>NUCLEOTIDE SEQUENCE</scope>
</reference>
<organism evidence="1 2">
    <name type="scientific">Hymenoscyphus albidus</name>
    <dbReference type="NCBI Taxonomy" id="595503"/>
    <lineage>
        <taxon>Eukaryota</taxon>
        <taxon>Fungi</taxon>
        <taxon>Dikarya</taxon>
        <taxon>Ascomycota</taxon>
        <taxon>Pezizomycotina</taxon>
        <taxon>Leotiomycetes</taxon>
        <taxon>Helotiales</taxon>
        <taxon>Helotiaceae</taxon>
        <taxon>Hymenoscyphus</taxon>
    </lineage>
</organism>
<protein>
    <submittedName>
        <fullName evidence="1">Uncharacterized protein</fullName>
    </submittedName>
</protein>
<accession>A0A9N9LJC3</accession>
<sequence>MSELPQECNSTLNALEHEAAQYERVIVATRNLGFPREEVSKALLLIEIEDLARKELGNIRAVIDNNLDSESESNPTTAPKRQLLSAAPLLHNPSNTRDISSQEHIYQPQALPTLASLHLELPNFPLQIMRQISPQTDNHTHDGTFPSQNWQNLEDPTWQITEEHQRMGLQIQQEQQQKQDQELLEEIVDHQ</sequence>
<keyword evidence="2" id="KW-1185">Reference proteome</keyword>
<dbReference type="Proteomes" id="UP000701801">
    <property type="component" value="Unassembled WGS sequence"/>
</dbReference>
<evidence type="ECO:0000313" key="1">
    <source>
        <dbReference type="EMBL" id="CAG8973646.1"/>
    </source>
</evidence>
<dbReference type="AlphaFoldDB" id="A0A9N9LJC3"/>
<gene>
    <name evidence="1" type="ORF">HYALB_00002212</name>
</gene>
<dbReference type="EMBL" id="CAJVRM010000077">
    <property type="protein sequence ID" value="CAG8973646.1"/>
    <property type="molecule type" value="Genomic_DNA"/>
</dbReference>
<comment type="caution">
    <text evidence="1">The sequence shown here is derived from an EMBL/GenBank/DDBJ whole genome shotgun (WGS) entry which is preliminary data.</text>
</comment>
<proteinExistence type="predicted"/>